<dbReference type="InterPro" id="IPR036005">
    <property type="entry name" value="Creatinase/aminopeptidase-like"/>
</dbReference>
<dbReference type="Proteomes" id="UP000316639">
    <property type="component" value="Unassembled WGS sequence"/>
</dbReference>
<organism evidence="3 4">
    <name type="scientific">Lentzea tibetensis</name>
    <dbReference type="NCBI Taxonomy" id="2591470"/>
    <lineage>
        <taxon>Bacteria</taxon>
        <taxon>Bacillati</taxon>
        <taxon>Actinomycetota</taxon>
        <taxon>Actinomycetes</taxon>
        <taxon>Pseudonocardiales</taxon>
        <taxon>Pseudonocardiaceae</taxon>
        <taxon>Lentzea</taxon>
    </lineage>
</organism>
<evidence type="ECO:0000313" key="3">
    <source>
        <dbReference type="EMBL" id="TWP53791.1"/>
    </source>
</evidence>
<dbReference type="Pfam" id="PF00557">
    <property type="entry name" value="Peptidase_M24"/>
    <property type="match status" value="1"/>
</dbReference>
<dbReference type="InterPro" id="IPR029149">
    <property type="entry name" value="Creatin/AminoP/Spt16_N"/>
</dbReference>
<proteinExistence type="predicted"/>
<dbReference type="AlphaFoldDB" id="A0A563F217"/>
<dbReference type="Pfam" id="PF01321">
    <property type="entry name" value="Creatinase_N"/>
    <property type="match status" value="1"/>
</dbReference>
<reference evidence="3 4" key="1">
    <citation type="submission" date="2019-07" db="EMBL/GenBank/DDBJ databases">
        <title>Lentzea xizangensis sp. nov., isolated from Qinghai-Tibetan Plateau Soils.</title>
        <authorList>
            <person name="Huang J."/>
        </authorList>
    </citation>
    <scope>NUCLEOTIDE SEQUENCE [LARGE SCALE GENOMIC DNA]</scope>
    <source>
        <strain evidence="3 4">FXJ1.1311</strain>
    </source>
</reference>
<dbReference type="Gene3D" id="3.40.350.10">
    <property type="entry name" value="Creatinase/prolidase N-terminal domain"/>
    <property type="match status" value="1"/>
</dbReference>
<dbReference type="PANTHER" id="PTHR46112:SF2">
    <property type="entry name" value="XAA-PRO AMINOPEPTIDASE P-RELATED"/>
    <property type="match status" value="1"/>
</dbReference>
<name>A0A563F217_9PSEU</name>
<keyword evidence="3" id="KW-0031">Aminopeptidase</keyword>
<dbReference type="GO" id="GO:0004177">
    <property type="term" value="F:aminopeptidase activity"/>
    <property type="evidence" value="ECO:0007669"/>
    <property type="project" value="UniProtKB-KW"/>
</dbReference>
<keyword evidence="3" id="KW-0645">Protease</keyword>
<dbReference type="PANTHER" id="PTHR46112">
    <property type="entry name" value="AMINOPEPTIDASE"/>
    <property type="match status" value="1"/>
</dbReference>
<accession>A0A563F217</accession>
<gene>
    <name evidence="3" type="ORF">FKR81_03275</name>
</gene>
<dbReference type="EMBL" id="VOBR01000002">
    <property type="protein sequence ID" value="TWP53791.1"/>
    <property type="molecule type" value="Genomic_DNA"/>
</dbReference>
<feature type="domain" description="Peptidase M24" evidence="1">
    <location>
        <begin position="162"/>
        <end position="369"/>
    </location>
</feature>
<dbReference type="RefSeq" id="WP_146349387.1">
    <property type="nucleotide sequence ID" value="NZ_VOBR01000002.1"/>
</dbReference>
<sequence>MRDNDNLAFTVDEYRERLDTVRKGMAERGVDIALVSVPENIYYLTGYTTLGYYMYQVLMVPIDDEPLLLTYREERINVERLSWLDRHVDYTVTDDPIAVTVDTVRGLGVAGRTLSIEEGGYFFPIRTYRRLVESLGDVRWVDGTGLVESARLVKSDAELGFIRRAATATMAGMVDALAEARPGKTENDVAAAVYAATLRHGSEYPGSPPYVISGERSGLPHGTWEGRELRDGDIVFLEFSGCVKRYSAAMMRTAFLGTPPQSVTGRATAVVDALETAIATIRPGATSGEVDAAARKAIGAHGFGDHTHETGYSIGVCYPPGWNESHIMNLHPGDDTVLRPNMVFHLVPSLIVPELNGHVGFSETVVVTENGCEVLTDKRVPRELQVLS</sequence>
<keyword evidence="3" id="KW-0378">Hydrolase</keyword>
<dbReference type="SUPFAM" id="SSF53092">
    <property type="entry name" value="Creatinase/prolidase N-terminal domain"/>
    <property type="match status" value="1"/>
</dbReference>
<evidence type="ECO:0000259" key="2">
    <source>
        <dbReference type="Pfam" id="PF01321"/>
    </source>
</evidence>
<dbReference type="OrthoDB" id="9761809at2"/>
<dbReference type="InterPro" id="IPR000587">
    <property type="entry name" value="Creatinase_N"/>
</dbReference>
<dbReference type="Gene3D" id="3.90.230.10">
    <property type="entry name" value="Creatinase/methionine aminopeptidase superfamily"/>
    <property type="match status" value="1"/>
</dbReference>
<dbReference type="SUPFAM" id="SSF55920">
    <property type="entry name" value="Creatinase/aminopeptidase"/>
    <property type="match status" value="1"/>
</dbReference>
<keyword evidence="4" id="KW-1185">Reference proteome</keyword>
<comment type="caution">
    <text evidence="3">The sequence shown here is derived from an EMBL/GenBank/DDBJ whole genome shotgun (WGS) entry which is preliminary data.</text>
</comment>
<dbReference type="InterPro" id="IPR000994">
    <property type="entry name" value="Pept_M24"/>
</dbReference>
<feature type="domain" description="Creatinase N-terminal" evidence="2">
    <location>
        <begin position="17"/>
        <end position="153"/>
    </location>
</feature>
<evidence type="ECO:0000313" key="4">
    <source>
        <dbReference type="Proteomes" id="UP000316639"/>
    </source>
</evidence>
<evidence type="ECO:0000259" key="1">
    <source>
        <dbReference type="Pfam" id="PF00557"/>
    </source>
</evidence>
<dbReference type="CDD" id="cd01066">
    <property type="entry name" value="APP_MetAP"/>
    <property type="match status" value="1"/>
</dbReference>
<protein>
    <submittedName>
        <fullName evidence="3">Aminopeptidase P family protein</fullName>
    </submittedName>
</protein>
<dbReference type="InterPro" id="IPR050659">
    <property type="entry name" value="Peptidase_M24B"/>
</dbReference>